<dbReference type="PANTHER" id="PTHR42788">
    <property type="entry name" value="TAURINE IMPORT ATP-BINDING PROTEIN-RELATED"/>
    <property type="match status" value="1"/>
</dbReference>
<gene>
    <name evidence="5" type="ordered locus">Desti_5344</name>
</gene>
<protein>
    <submittedName>
        <fullName evidence="5">ABC-type nitrate/sulfonate/bicarbonate transport system, ATPase component</fullName>
    </submittedName>
</protein>
<evidence type="ECO:0000313" key="5">
    <source>
        <dbReference type="EMBL" id="AFM27933.1"/>
    </source>
</evidence>
<feature type="domain" description="ABC transporter" evidence="4">
    <location>
        <begin position="3"/>
        <end position="236"/>
    </location>
</feature>
<proteinExistence type="predicted"/>
<keyword evidence="3" id="KW-0067">ATP-binding</keyword>
<accession>I4CEE2</accession>
<evidence type="ECO:0000259" key="4">
    <source>
        <dbReference type="PROSITE" id="PS50893"/>
    </source>
</evidence>
<dbReference type="KEGG" id="dti:Desti_5344"/>
<dbReference type="eggNOG" id="COG1116">
    <property type="taxonomic scope" value="Bacteria"/>
</dbReference>
<dbReference type="SUPFAM" id="SSF52540">
    <property type="entry name" value="P-loop containing nucleoside triphosphate hydrolases"/>
    <property type="match status" value="1"/>
</dbReference>
<dbReference type="AlphaFoldDB" id="I4CEE2"/>
<dbReference type="Gene3D" id="3.40.50.300">
    <property type="entry name" value="P-loop containing nucleotide triphosphate hydrolases"/>
    <property type="match status" value="1"/>
</dbReference>
<evidence type="ECO:0000313" key="6">
    <source>
        <dbReference type="Proteomes" id="UP000006055"/>
    </source>
</evidence>
<dbReference type="Proteomes" id="UP000006055">
    <property type="component" value="Chromosome"/>
</dbReference>
<keyword evidence="6" id="KW-1185">Reference proteome</keyword>
<dbReference type="STRING" id="706587.Desti_5344"/>
<dbReference type="GO" id="GO:0005524">
    <property type="term" value="F:ATP binding"/>
    <property type="evidence" value="ECO:0007669"/>
    <property type="project" value="UniProtKB-KW"/>
</dbReference>
<keyword evidence="1" id="KW-0813">Transport</keyword>
<dbReference type="PANTHER" id="PTHR42788:SF13">
    <property type="entry name" value="ALIPHATIC SULFONATES IMPORT ATP-BINDING PROTEIN SSUB"/>
    <property type="match status" value="1"/>
</dbReference>
<reference evidence="6" key="1">
    <citation type="submission" date="2012-06" db="EMBL/GenBank/DDBJ databases">
        <title>Complete sequence of chromosome of Desulfomonile tiedjei DSM 6799.</title>
        <authorList>
            <person name="Lucas S."/>
            <person name="Copeland A."/>
            <person name="Lapidus A."/>
            <person name="Glavina del Rio T."/>
            <person name="Dalin E."/>
            <person name="Tice H."/>
            <person name="Bruce D."/>
            <person name="Goodwin L."/>
            <person name="Pitluck S."/>
            <person name="Peters L."/>
            <person name="Ovchinnikova G."/>
            <person name="Zeytun A."/>
            <person name="Lu M."/>
            <person name="Kyrpides N."/>
            <person name="Mavromatis K."/>
            <person name="Ivanova N."/>
            <person name="Brettin T."/>
            <person name="Detter J.C."/>
            <person name="Han C."/>
            <person name="Larimer F."/>
            <person name="Land M."/>
            <person name="Hauser L."/>
            <person name="Markowitz V."/>
            <person name="Cheng J.-F."/>
            <person name="Hugenholtz P."/>
            <person name="Woyke T."/>
            <person name="Wu D."/>
            <person name="Spring S."/>
            <person name="Schroeder M."/>
            <person name="Brambilla E."/>
            <person name="Klenk H.-P."/>
            <person name="Eisen J.A."/>
        </authorList>
    </citation>
    <scope>NUCLEOTIDE SEQUENCE [LARGE SCALE GENOMIC DNA]</scope>
    <source>
        <strain evidence="6">ATCC 49306 / DSM 6799 / DCB-1</strain>
    </source>
</reference>
<dbReference type="OrthoDB" id="9809450at2"/>
<dbReference type="PATRIC" id="fig|706587.4.peg.6019"/>
<sequence length="258" mass="29334">MHLELIGLGKIFVDAAQGTKIPAISSIDLQIEQGEFVSIVGPSGCGKSTLLRIVSGLEKSFEGKVLLDGQEVLRPSNDIGLVFQQYALFPWRTMCENIEFGLEIMGMVKEERRTIAEKYINLFGMQGFEDRYPCQLSGGMQQRVAIARTLIMNPKLVLMDEPFGSLDSQTRNDMQEFLMDLRQKRNDTILFVTHNVDESVFLSDRIVVLSKRPARILRIFELTAPHPRDRTSKIANDIRREVIGILRQERNSHSPIRN</sequence>
<evidence type="ECO:0000256" key="2">
    <source>
        <dbReference type="ARBA" id="ARBA00022741"/>
    </source>
</evidence>
<dbReference type="HOGENOM" id="CLU_000604_1_22_7"/>
<dbReference type="RefSeq" id="WP_014813032.1">
    <property type="nucleotide sequence ID" value="NC_018025.1"/>
</dbReference>
<dbReference type="InterPro" id="IPR050166">
    <property type="entry name" value="ABC_transporter_ATP-bind"/>
</dbReference>
<dbReference type="InterPro" id="IPR017871">
    <property type="entry name" value="ABC_transporter-like_CS"/>
</dbReference>
<evidence type="ECO:0000256" key="1">
    <source>
        <dbReference type="ARBA" id="ARBA00022448"/>
    </source>
</evidence>
<dbReference type="GO" id="GO:0016887">
    <property type="term" value="F:ATP hydrolysis activity"/>
    <property type="evidence" value="ECO:0007669"/>
    <property type="project" value="InterPro"/>
</dbReference>
<dbReference type="Pfam" id="PF00005">
    <property type="entry name" value="ABC_tran"/>
    <property type="match status" value="1"/>
</dbReference>
<dbReference type="InterPro" id="IPR027417">
    <property type="entry name" value="P-loop_NTPase"/>
</dbReference>
<dbReference type="EMBL" id="CP003360">
    <property type="protein sequence ID" value="AFM27933.1"/>
    <property type="molecule type" value="Genomic_DNA"/>
</dbReference>
<dbReference type="InterPro" id="IPR003439">
    <property type="entry name" value="ABC_transporter-like_ATP-bd"/>
</dbReference>
<keyword evidence="2" id="KW-0547">Nucleotide-binding</keyword>
<dbReference type="PROSITE" id="PS50893">
    <property type="entry name" value="ABC_TRANSPORTER_2"/>
    <property type="match status" value="1"/>
</dbReference>
<name>I4CEE2_DESTA</name>
<evidence type="ECO:0000256" key="3">
    <source>
        <dbReference type="ARBA" id="ARBA00022840"/>
    </source>
</evidence>
<dbReference type="PROSITE" id="PS00211">
    <property type="entry name" value="ABC_TRANSPORTER_1"/>
    <property type="match status" value="1"/>
</dbReference>
<dbReference type="CDD" id="cd03293">
    <property type="entry name" value="ABC_NrtD_SsuB_transporters"/>
    <property type="match status" value="1"/>
</dbReference>
<dbReference type="InterPro" id="IPR003593">
    <property type="entry name" value="AAA+_ATPase"/>
</dbReference>
<organism evidence="5 6">
    <name type="scientific">Desulfomonile tiedjei (strain ATCC 49306 / DSM 6799 / DCB-1)</name>
    <dbReference type="NCBI Taxonomy" id="706587"/>
    <lineage>
        <taxon>Bacteria</taxon>
        <taxon>Pseudomonadati</taxon>
        <taxon>Thermodesulfobacteriota</taxon>
        <taxon>Desulfomonilia</taxon>
        <taxon>Desulfomonilales</taxon>
        <taxon>Desulfomonilaceae</taxon>
        <taxon>Desulfomonile</taxon>
    </lineage>
</organism>
<dbReference type="SMART" id="SM00382">
    <property type="entry name" value="AAA"/>
    <property type="match status" value="1"/>
</dbReference>